<dbReference type="SMART" id="SM00346">
    <property type="entry name" value="HTH_ICLR"/>
    <property type="match status" value="1"/>
</dbReference>
<dbReference type="PROSITE" id="PS51078">
    <property type="entry name" value="ICLR_ED"/>
    <property type="match status" value="1"/>
</dbReference>
<dbReference type="Gene3D" id="3.30.450.40">
    <property type="match status" value="1"/>
</dbReference>
<dbReference type="PANTHER" id="PTHR30136:SF24">
    <property type="entry name" value="HTH-TYPE TRANSCRIPTIONAL REPRESSOR ALLR"/>
    <property type="match status" value="1"/>
</dbReference>
<dbReference type="AlphaFoldDB" id="A0A0E4HAV2"/>
<feature type="domain" description="HTH iclR-type" evidence="4">
    <location>
        <begin position="7"/>
        <end position="66"/>
    </location>
</feature>
<accession>A0A0E4HAV2</accession>
<dbReference type="InterPro" id="IPR011991">
    <property type="entry name" value="ArsR-like_HTH"/>
</dbReference>
<dbReference type="InterPro" id="IPR036388">
    <property type="entry name" value="WH-like_DNA-bd_sf"/>
</dbReference>
<dbReference type="InterPro" id="IPR036390">
    <property type="entry name" value="WH_DNA-bd_sf"/>
</dbReference>
<dbReference type="Pfam" id="PF09339">
    <property type="entry name" value="HTH_IclR"/>
    <property type="match status" value="1"/>
</dbReference>
<dbReference type="PROSITE" id="PS51077">
    <property type="entry name" value="HTH_ICLR"/>
    <property type="match status" value="1"/>
</dbReference>
<evidence type="ECO:0000313" key="7">
    <source>
        <dbReference type="Proteomes" id="UP000033163"/>
    </source>
</evidence>
<dbReference type="HOGENOM" id="CLU_062618_4_3_9"/>
<dbReference type="InterPro" id="IPR050707">
    <property type="entry name" value="HTH_MetabolicPath_Reg"/>
</dbReference>
<dbReference type="InterPro" id="IPR029016">
    <property type="entry name" value="GAF-like_dom_sf"/>
</dbReference>
<dbReference type="EMBL" id="LN831776">
    <property type="protein sequence ID" value="CQR55602.1"/>
    <property type="molecule type" value="Genomic_DNA"/>
</dbReference>
<dbReference type="SUPFAM" id="SSF46785">
    <property type="entry name" value="Winged helix' DNA-binding domain"/>
    <property type="match status" value="1"/>
</dbReference>
<dbReference type="KEGG" id="pri:PRIO_3199"/>
<dbReference type="GO" id="GO:0003700">
    <property type="term" value="F:DNA-binding transcription factor activity"/>
    <property type="evidence" value="ECO:0007669"/>
    <property type="project" value="TreeGrafter"/>
</dbReference>
<dbReference type="InterPro" id="IPR005471">
    <property type="entry name" value="Tscrpt_reg_IclR_N"/>
</dbReference>
<evidence type="ECO:0000259" key="5">
    <source>
        <dbReference type="PROSITE" id="PS51078"/>
    </source>
</evidence>
<evidence type="ECO:0000256" key="1">
    <source>
        <dbReference type="ARBA" id="ARBA00023015"/>
    </source>
</evidence>
<evidence type="ECO:0000256" key="3">
    <source>
        <dbReference type="ARBA" id="ARBA00023163"/>
    </source>
</evidence>
<proteinExistence type="predicted"/>
<dbReference type="Proteomes" id="UP000033163">
    <property type="component" value="Chromosome I"/>
</dbReference>
<dbReference type="PATRIC" id="fig|1073571.4.peg.3417"/>
<sequence length="261" mass="28717">MQKMNGTQTLSRALDILFALAEESGTLTVSEIAQKVSIPESTTYRFLQTLEQNGIIERRGKNQIGLGLRILDLARSLNMQFQRDLLPLALPIMEKLTETVQETSVLFVRTGVNAVCIQNVKSRGLIQFSIENGRILPLHLGASGKCILAFENLKVTERIMSSLENDQERARLSVELEHIRARNYCITKGEVDPDVFAIAAPITDGQGPVIASLSVAGPSFRCNKEHDKAIIARVVSAAEELSALMGNKQGFNPDKKTQINS</sequence>
<dbReference type="Gene3D" id="1.10.10.10">
    <property type="entry name" value="Winged helix-like DNA-binding domain superfamily/Winged helix DNA-binding domain"/>
    <property type="match status" value="1"/>
</dbReference>
<name>A0A0E4HAV2_9BACL</name>
<dbReference type="Pfam" id="PF01614">
    <property type="entry name" value="IclR_C"/>
    <property type="match status" value="1"/>
</dbReference>
<keyword evidence="2" id="KW-0238">DNA-binding</keyword>
<dbReference type="PANTHER" id="PTHR30136">
    <property type="entry name" value="HELIX-TURN-HELIX TRANSCRIPTIONAL REGULATOR, ICLR FAMILY"/>
    <property type="match status" value="1"/>
</dbReference>
<dbReference type="SUPFAM" id="SSF55781">
    <property type="entry name" value="GAF domain-like"/>
    <property type="match status" value="1"/>
</dbReference>
<evidence type="ECO:0000259" key="4">
    <source>
        <dbReference type="PROSITE" id="PS51077"/>
    </source>
</evidence>
<evidence type="ECO:0000313" key="6">
    <source>
        <dbReference type="EMBL" id="CQR55602.1"/>
    </source>
</evidence>
<protein>
    <recommendedName>
        <fullName evidence="8">IclR family transcriptional regulator</fullName>
    </recommendedName>
</protein>
<keyword evidence="3" id="KW-0804">Transcription</keyword>
<dbReference type="GO" id="GO:0045892">
    <property type="term" value="P:negative regulation of DNA-templated transcription"/>
    <property type="evidence" value="ECO:0007669"/>
    <property type="project" value="UniProtKB-ARBA"/>
</dbReference>
<keyword evidence="1" id="KW-0805">Transcription regulation</keyword>
<evidence type="ECO:0008006" key="8">
    <source>
        <dbReference type="Google" id="ProtNLM"/>
    </source>
</evidence>
<dbReference type="GO" id="GO:0003677">
    <property type="term" value="F:DNA binding"/>
    <property type="evidence" value="ECO:0007669"/>
    <property type="project" value="UniProtKB-KW"/>
</dbReference>
<evidence type="ECO:0000256" key="2">
    <source>
        <dbReference type="ARBA" id="ARBA00023125"/>
    </source>
</evidence>
<reference evidence="7" key="1">
    <citation type="submission" date="2015-03" db="EMBL/GenBank/DDBJ databases">
        <authorList>
            <person name="Wibberg D."/>
        </authorList>
    </citation>
    <scope>NUCLEOTIDE SEQUENCE [LARGE SCALE GENOMIC DNA]</scope>
</reference>
<feature type="domain" description="IclR-ED" evidence="5">
    <location>
        <begin position="69"/>
        <end position="247"/>
    </location>
</feature>
<dbReference type="InterPro" id="IPR014757">
    <property type="entry name" value="Tscrpt_reg_IclR_C"/>
</dbReference>
<dbReference type="CDD" id="cd00090">
    <property type="entry name" value="HTH_ARSR"/>
    <property type="match status" value="1"/>
</dbReference>
<gene>
    <name evidence="6" type="ORF">PRIO_3199</name>
</gene>
<organism evidence="6 7">
    <name type="scientific">Paenibacillus riograndensis SBR5</name>
    <dbReference type="NCBI Taxonomy" id="1073571"/>
    <lineage>
        <taxon>Bacteria</taxon>
        <taxon>Bacillati</taxon>
        <taxon>Bacillota</taxon>
        <taxon>Bacilli</taxon>
        <taxon>Bacillales</taxon>
        <taxon>Paenibacillaceae</taxon>
        <taxon>Paenibacillus</taxon>
        <taxon>Paenibacillus sonchi group</taxon>
    </lineage>
</organism>